<proteinExistence type="inferred from homology"/>
<dbReference type="Pfam" id="PF02397">
    <property type="entry name" value="Bac_transf"/>
    <property type="match status" value="1"/>
</dbReference>
<dbReference type="EMBL" id="LBSR01000007">
    <property type="protein sequence ID" value="KKQ22693.1"/>
    <property type="molecule type" value="Genomic_DNA"/>
</dbReference>
<dbReference type="NCBIfam" id="TIGR03025">
    <property type="entry name" value="EPS_sugtrans"/>
    <property type="match status" value="1"/>
</dbReference>
<evidence type="ECO:0000256" key="5">
    <source>
        <dbReference type="ARBA" id="ARBA00022989"/>
    </source>
</evidence>
<dbReference type="PANTHER" id="PTHR30576">
    <property type="entry name" value="COLANIC BIOSYNTHESIS UDP-GLUCOSE LIPID CARRIER TRANSFERASE"/>
    <property type="match status" value="1"/>
</dbReference>
<evidence type="ECO:0000256" key="1">
    <source>
        <dbReference type="ARBA" id="ARBA00004141"/>
    </source>
</evidence>
<gene>
    <name evidence="9" type="ORF">US36_C0007G0026</name>
</gene>
<comment type="similarity">
    <text evidence="2">Belongs to the bacterial sugar transferase family.</text>
</comment>
<evidence type="ECO:0000259" key="8">
    <source>
        <dbReference type="Pfam" id="PF02397"/>
    </source>
</evidence>
<evidence type="ECO:0000313" key="10">
    <source>
        <dbReference type="Proteomes" id="UP000034044"/>
    </source>
</evidence>
<dbReference type="InterPro" id="IPR003362">
    <property type="entry name" value="Bact_transf"/>
</dbReference>
<feature type="transmembrane region" description="Helical" evidence="7">
    <location>
        <begin position="88"/>
        <end position="109"/>
    </location>
</feature>
<protein>
    <recommendedName>
        <fullName evidence="8">Bacterial sugar transferase domain-containing protein</fullName>
    </recommendedName>
</protein>
<feature type="domain" description="Bacterial sugar transferase" evidence="8">
    <location>
        <begin position="271"/>
        <end position="450"/>
    </location>
</feature>
<keyword evidence="3" id="KW-0808">Transferase</keyword>
<organism evidence="9 10">
    <name type="scientific">Candidatus Wolfebacteria bacterium GW2011_GWC1_37_10</name>
    <dbReference type="NCBI Taxonomy" id="1619010"/>
    <lineage>
        <taxon>Bacteria</taxon>
        <taxon>Candidatus Wolfeibacteriota</taxon>
    </lineage>
</organism>
<evidence type="ECO:0000256" key="3">
    <source>
        <dbReference type="ARBA" id="ARBA00022679"/>
    </source>
</evidence>
<evidence type="ECO:0000256" key="6">
    <source>
        <dbReference type="ARBA" id="ARBA00023136"/>
    </source>
</evidence>
<feature type="transmembrane region" description="Helical" evidence="7">
    <location>
        <begin position="273"/>
        <end position="297"/>
    </location>
</feature>
<evidence type="ECO:0000256" key="2">
    <source>
        <dbReference type="ARBA" id="ARBA00006464"/>
    </source>
</evidence>
<dbReference type="AlphaFoldDB" id="A0A0G0FUK5"/>
<comment type="caution">
    <text evidence="9">The sequence shown here is derived from an EMBL/GenBank/DDBJ whole genome shotgun (WGS) entry which is preliminary data.</text>
</comment>
<keyword evidence="4 7" id="KW-0812">Transmembrane</keyword>
<dbReference type="PANTHER" id="PTHR30576:SF0">
    <property type="entry name" value="UNDECAPRENYL-PHOSPHATE N-ACETYLGALACTOSAMINYL 1-PHOSPHATE TRANSFERASE-RELATED"/>
    <property type="match status" value="1"/>
</dbReference>
<keyword evidence="5 7" id="KW-1133">Transmembrane helix</keyword>
<dbReference type="GO" id="GO:0016780">
    <property type="term" value="F:phosphotransferase activity, for other substituted phosphate groups"/>
    <property type="evidence" value="ECO:0007669"/>
    <property type="project" value="TreeGrafter"/>
</dbReference>
<dbReference type="InterPro" id="IPR017475">
    <property type="entry name" value="EPS_sugar_tfrase"/>
</dbReference>
<accession>A0A0G0FUK5</accession>
<comment type="subcellular location">
    <subcellularLocation>
        <location evidence="1">Membrane</location>
        <topology evidence="1">Multi-pass membrane protein</topology>
    </subcellularLocation>
</comment>
<dbReference type="Proteomes" id="UP000034044">
    <property type="component" value="Unassembled WGS sequence"/>
</dbReference>
<name>A0A0G0FUK5_9BACT</name>
<evidence type="ECO:0000313" key="9">
    <source>
        <dbReference type="EMBL" id="KKQ22693.1"/>
    </source>
</evidence>
<feature type="transmembrane region" description="Helical" evidence="7">
    <location>
        <begin position="121"/>
        <end position="139"/>
    </location>
</feature>
<evidence type="ECO:0000256" key="4">
    <source>
        <dbReference type="ARBA" id="ARBA00022692"/>
    </source>
</evidence>
<sequence>MSTKELNAIIILMFSKKLKITLIFLGDIAILYGSLTLTLLIRYGQANFYDSFGAHLKPFSVIFILWILILYLSDLYSDKFLKNNLETARIFSISIAINIFLSVAAFYAFEPFFQLTPKTNLLIFSLIFGVGGYFWRIILSKFFIAKGIQKQVLIIGASPIISFIIEHLKNNPQTGYNIKLWIKEPLSEKKFPELSANIIDNKIETIITESHIKKDSSAAKIIYRLLPLGIQIIDLADFYELLFQKVPLKELEETWFIEQITTSRKLYEIAKRFLDIVLSLILNIIFLPLTIGIAFLIKFTSSGPIIYKQERIGKNDKPFILYKFRTMKINHSGPLWTAEKDVRLTFVGKILRYTHLDEIPQLYNILKGSISLIGPRPERSELAKHYSQLPYYEIRHIIKPGLTGWAQLNYKPSSSLEEAQEKLQYDIYYVKNRSLFLDFLIILKTIKYIFISHQ</sequence>
<feature type="transmembrane region" description="Helical" evidence="7">
    <location>
        <begin position="56"/>
        <end position="76"/>
    </location>
</feature>
<reference evidence="9 10" key="1">
    <citation type="journal article" date="2015" name="Nature">
        <title>rRNA introns, odd ribosomes, and small enigmatic genomes across a large radiation of phyla.</title>
        <authorList>
            <person name="Brown C.T."/>
            <person name="Hug L.A."/>
            <person name="Thomas B.C."/>
            <person name="Sharon I."/>
            <person name="Castelle C.J."/>
            <person name="Singh A."/>
            <person name="Wilkins M.J."/>
            <person name="Williams K.H."/>
            <person name="Banfield J.F."/>
        </authorList>
    </citation>
    <scope>NUCLEOTIDE SEQUENCE [LARGE SCALE GENOMIC DNA]</scope>
</reference>
<keyword evidence="6 7" id="KW-0472">Membrane</keyword>
<dbReference type="GO" id="GO:0016020">
    <property type="term" value="C:membrane"/>
    <property type="evidence" value="ECO:0007669"/>
    <property type="project" value="UniProtKB-SubCell"/>
</dbReference>
<feature type="transmembrane region" description="Helical" evidence="7">
    <location>
        <begin position="20"/>
        <end position="44"/>
    </location>
</feature>
<evidence type="ECO:0000256" key="7">
    <source>
        <dbReference type="SAM" id="Phobius"/>
    </source>
</evidence>